<dbReference type="InterPro" id="IPR001245">
    <property type="entry name" value="Ser-Thr/Tyr_kinase_cat_dom"/>
</dbReference>
<keyword evidence="2" id="KW-0723">Serine/threonine-protein kinase</keyword>
<comment type="caution">
    <text evidence="8">The sequence shown here is derived from an EMBL/GenBank/DDBJ whole genome shotgun (WGS) entry which is preliminary data.</text>
</comment>
<dbReference type="InterPro" id="IPR011990">
    <property type="entry name" value="TPR-like_helical_dom_sf"/>
</dbReference>
<evidence type="ECO:0000313" key="8">
    <source>
        <dbReference type="EMBL" id="KAK8898332.1"/>
    </source>
</evidence>
<dbReference type="SMART" id="SM00220">
    <property type="entry name" value="S_TKc"/>
    <property type="match status" value="1"/>
</dbReference>
<comment type="similarity">
    <text evidence="1">Belongs to the protein kinase superfamily. TKL Ser/Thr protein kinase family. ROCO subfamily.</text>
</comment>
<name>A0ABR2L543_9EUKA</name>
<dbReference type="PANTHER" id="PTHR44329">
    <property type="entry name" value="SERINE/THREONINE-PROTEIN KINASE TNNI3K-RELATED"/>
    <property type="match status" value="1"/>
</dbReference>
<dbReference type="SMART" id="SM00175">
    <property type="entry name" value="RAB"/>
    <property type="match status" value="1"/>
</dbReference>
<keyword evidence="3 6" id="KW-0547">Nucleotide-binding</keyword>
<dbReference type="PRINTS" id="PR00109">
    <property type="entry name" value="TYRKINASE"/>
</dbReference>
<protein>
    <recommendedName>
        <fullName evidence="7">Protein kinase domain-containing protein</fullName>
    </recommendedName>
</protein>
<evidence type="ECO:0000313" key="9">
    <source>
        <dbReference type="Proteomes" id="UP001470230"/>
    </source>
</evidence>
<dbReference type="InterPro" id="IPR006597">
    <property type="entry name" value="Sel1-like"/>
</dbReference>
<evidence type="ECO:0000256" key="5">
    <source>
        <dbReference type="PROSITE-ProRule" id="PRU00339"/>
    </source>
</evidence>
<dbReference type="InterPro" id="IPR019734">
    <property type="entry name" value="TPR_rpt"/>
</dbReference>
<feature type="binding site" evidence="6">
    <location>
        <position position="38"/>
    </location>
    <ligand>
        <name>ATP</name>
        <dbReference type="ChEBI" id="CHEBI:30616"/>
    </ligand>
</feature>
<dbReference type="PROSITE" id="PS00108">
    <property type="entry name" value="PROTEIN_KINASE_ST"/>
    <property type="match status" value="1"/>
</dbReference>
<dbReference type="Gene3D" id="3.40.50.300">
    <property type="entry name" value="P-loop containing nucleotide triphosphate hydrolases"/>
    <property type="match status" value="1"/>
</dbReference>
<evidence type="ECO:0000256" key="4">
    <source>
        <dbReference type="ARBA" id="ARBA00022840"/>
    </source>
</evidence>
<dbReference type="PROSITE" id="PS50005">
    <property type="entry name" value="TPR"/>
    <property type="match status" value="1"/>
</dbReference>
<organism evidence="8 9">
    <name type="scientific">Tritrichomonas musculus</name>
    <dbReference type="NCBI Taxonomy" id="1915356"/>
    <lineage>
        <taxon>Eukaryota</taxon>
        <taxon>Metamonada</taxon>
        <taxon>Parabasalia</taxon>
        <taxon>Tritrichomonadida</taxon>
        <taxon>Tritrichomonadidae</taxon>
        <taxon>Tritrichomonas</taxon>
    </lineage>
</organism>
<dbReference type="PANTHER" id="PTHR44329:SF260">
    <property type="entry name" value="PROTEIN KINASE DOMAIN-CONTAINING PROTEIN"/>
    <property type="match status" value="1"/>
</dbReference>
<dbReference type="InterPro" id="IPR027417">
    <property type="entry name" value="P-loop_NTPase"/>
</dbReference>
<dbReference type="EMBL" id="JAPFFF010000001">
    <property type="protein sequence ID" value="KAK8898332.1"/>
    <property type="molecule type" value="Genomic_DNA"/>
</dbReference>
<dbReference type="Gene3D" id="1.25.40.10">
    <property type="entry name" value="Tetratricopeptide repeat domain"/>
    <property type="match status" value="1"/>
</dbReference>
<keyword evidence="2" id="KW-0418">Kinase</keyword>
<evidence type="ECO:0000256" key="3">
    <source>
        <dbReference type="ARBA" id="ARBA00022741"/>
    </source>
</evidence>
<dbReference type="InterPro" id="IPR051681">
    <property type="entry name" value="Ser/Thr_Kinases-Pseudokinases"/>
</dbReference>
<keyword evidence="5" id="KW-0802">TPR repeat</keyword>
<dbReference type="Pfam" id="PF00069">
    <property type="entry name" value="Pkinase"/>
    <property type="match status" value="1"/>
</dbReference>
<dbReference type="PRINTS" id="PR00449">
    <property type="entry name" value="RASTRNSFRMNG"/>
</dbReference>
<dbReference type="SMART" id="SM00173">
    <property type="entry name" value="RAS"/>
    <property type="match status" value="1"/>
</dbReference>
<dbReference type="PROSITE" id="PS00107">
    <property type="entry name" value="PROTEIN_KINASE_ATP"/>
    <property type="match status" value="1"/>
</dbReference>
<proteinExistence type="inferred from homology"/>
<dbReference type="InterPro" id="IPR000719">
    <property type="entry name" value="Prot_kinase_dom"/>
</dbReference>
<dbReference type="Gene3D" id="1.10.510.10">
    <property type="entry name" value="Transferase(Phosphotransferase) domain 1"/>
    <property type="match status" value="1"/>
</dbReference>
<feature type="repeat" description="TPR" evidence="5">
    <location>
        <begin position="436"/>
        <end position="469"/>
    </location>
</feature>
<dbReference type="CDD" id="cd00154">
    <property type="entry name" value="Rab"/>
    <property type="match status" value="1"/>
</dbReference>
<dbReference type="SMART" id="SM00174">
    <property type="entry name" value="RHO"/>
    <property type="match status" value="1"/>
</dbReference>
<dbReference type="Proteomes" id="UP001470230">
    <property type="component" value="Unassembled WGS sequence"/>
</dbReference>
<evidence type="ECO:0000256" key="1">
    <source>
        <dbReference type="ARBA" id="ARBA00008171"/>
    </source>
</evidence>
<evidence type="ECO:0000256" key="2">
    <source>
        <dbReference type="ARBA" id="ARBA00022527"/>
    </source>
</evidence>
<dbReference type="SUPFAM" id="SSF56112">
    <property type="entry name" value="Protein kinase-like (PK-like)"/>
    <property type="match status" value="1"/>
</dbReference>
<dbReference type="InterPro" id="IPR001806">
    <property type="entry name" value="Small_GTPase"/>
</dbReference>
<dbReference type="InterPro" id="IPR008271">
    <property type="entry name" value="Ser/Thr_kinase_AS"/>
</dbReference>
<feature type="domain" description="Protein kinase" evidence="7">
    <location>
        <begin position="7"/>
        <end position="279"/>
    </location>
</feature>
<reference evidence="8 9" key="1">
    <citation type="submission" date="2024-04" db="EMBL/GenBank/DDBJ databases">
        <title>Tritrichomonas musculus Genome.</title>
        <authorList>
            <person name="Alves-Ferreira E."/>
            <person name="Grigg M."/>
            <person name="Lorenzi H."/>
            <person name="Galac M."/>
        </authorList>
    </citation>
    <scope>NUCLEOTIDE SEQUENCE [LARGE SCALE GENOMIC DNA]</scope>
    <source>
        <strain evidence="8 9">EAF2021</strain>
    </source>
</reference>
<sequence length="713" mass="81920">MFDLQILKKEKIIGSGAFGDVYEVIMKSGESDKKYAAKISSSEINENCNETISSIKNELNIISKLNHPSIIKFIGYNIRNFENESKPTIIMELASNNSLRHMISLAREFRNPPQWNVTKKIINIFGIASGLAYLHSHNIIHRDLKPENILLDDYLYPKITDFGLSKICSDISQTANSNPKGTLHYMSPEMYMGEYSYATDVYSFGIIIYEILTEKVPFQGLNFPQISKKVLNEGFKPNFQEDFPESYKNLIIRCGSLIPGDRPTFNDIINQLQTDRQFILAGIDEREYLNYIEFIKECRATFLSTSIVIDFDDFIKNKNSSIQKVSLKTQNFQIHHFLYPFEQYMKLNEECKQLIQNAEKNPEYQFIIGKSCIENENGFPMNTEIGLRYLKRSIKEVGYIQSILYYSQILISGKIIPQNLQKAKKLLDRILDTKSAEAYALYGKIMVKEDNYKEAESYFLKGIERGSGKAMNNYGKMLLKGNGIENSKEKALYYFLMADRNQYQKAAKYLSIISKVEKTVLSFKIILLGASGVGKTSLLNALYDRPFQYERMTTVGCDVNRIEFLRDENTIVNLIVWDTSGQERFANAIPIQNYRDADAAFICYSKDDDETVDKWINRVKEYSPDCKIFLIETKADKLDESQKQVSRVHGKQLIQTYDCYMYLMTSSKTMEGVKCLLKYAANLSAANSPITTETVPLVEDQSEVKINKHNCQC</sequence>
<dbReference type="Pfam" id="PF00071">
    <property type="entry name" value="Ras"/>
    <property type="match status" value="1"/>
</dbReference>
<gene>
    <name evidence="8" type="ORF">M9Y10_000616</name>
</gene>
<dbReference type="PROSITE" id="PS51419">
    <property type="entry name" value="RAB"/>
    <property type="match status" value="1"/>
</dbReference>
<keyword evidence="4 6" id="KW-0067">ATP-binding</keyword>
<dbReference type="InterPro" id="IPR011009">
    <property type="entry name" value="Kinase-like_dom_sf"/>
</dbReference>
<dbReference type="PROSITE" id="PS50011">
    <property type="entry name" value="PROTEIN_KINASE_DOM"/>
    <property type="match status" value="1"/>
</dbReference>
<evidence type="ECO:0000259" key="7">
    <source>
        <dbReference type="PROSITE" id="PS50011"/>
    </source>
</evidence>
<dbReference type="SUPFAM" id="SSF52540">
    <property type="entry name" value="P-loop containing nucleoside triphosphate hydrolases"/>
    <property type="match status" value="1"/>
</dbReference>
<dbReference type="SUPFAM" id="SSF81901">
    <property type="entry name" value="HCP-like"/>
    <property type="match status" value="1"/>
</dbReference>
<accession>A0ABR2L543</accession>
<dbReference type="SMART" id="SM00671">
    <property type="entry name" value="SEL1"/>
    <property type="match status" value="3"/>
</dbReference>
<keyword evidence="9" id="KW-1185">Reference proteome</keyword>
<evidence type="ECO:0000256" key="6">
    <source>
        <dbReference type="PROSITE-ProRule" id="PRU10141"/>
    </source>
</evidence>
<dbReference type="InterPro" id="IPR017441">
    <property type="entry name" value="Protein_kinase_ATP_BS"/>
</dbReference>
<keyword evidence="2" id="KW-0808">Transferase</keyword>